<evidence type="ECO:0000259" key="1">
    <source>
        <dbReference type="Pfam" id="PF00248"/>
    </source>
</evidence>
<dbReference type="InterPro" id="IPR023210">
    <property type="entry name" value="NADP_OxRdtase_dom"/>
</dbReference>
<dbReference type="Pfam" id="PF00248">
    <property type="entry name" value="Aldo_ket_red"/>
    <property type="match status" value="1"/>
</dbReference>
<reference evidence="3" key="1">
    <citation type="journal article" date="2019" name="Int. J. Syst. Evol. Microbiol.">
        <title>The Global Catalogue of Microorganisms (GCM) 10K type strain sequencing project: providing services to taxonomists for standard genome sequencing and annotation.</title>
        <authorList>
            <consortium name="The Broad Institute Genomics Platform"/>
            <consortium name="The Broad Institute Genome Sequencing Center for Infectious Disease"/>
            <person name="Wu L."/>
            <person name="Ma J."/>
        </authorList>
    </citation>
    <scope>NUCLEOTIDE SEQUENCE [LARGE SCALE GENOMIC DNA]</scope>
    <source>
        <strain evidence="3">JCM 30846</strain>
    </source>
</reference>
<proteinExistence type="predicted"/>
<comment type="caution">
    <text evidence="2">The sequence shown here is derived from an EMBL/GenBank/DDBJ whole genome shotgun (WGS) entry which is preliminary data.</text>
</comment>
<dbReference type="CDD" id="cd19152">
    <property type="entry name" value="AKR_AKR15A"/>
    <property type="match status" value="1"/>
</dbReference>
<feature type="domain" description="NADP-dependent oxidoreductase" evidence="1">
    <location>
        <begin position="27"/>
        <end position="327"/>
    </location>
</feature>
<dbReference type="InterPro" id="IPR036812">
    <property type="entry name" value="NAD(P)_OxRdtase_dom_sf"/>
</dbReference>
<gene>
    <name evidence="2" type="ORF">GCM10023082_41540</name>
</gene>
<dbReference type="PANTHER" id="PTHR42686:SF1">
    <property type="entry name" value="GH17980P-RELATED"/>
    <property type="match status" value="1"/>
</dbReference>
<dbReference type="Proteomes" id="UP001499884">
    <property type="component" value="Unassembled WGS sequence"/>
</dbReference>
<dbReference type="Gene3D" id="3.20.20.100">
    <property type="entry name" value="NADP-dependent oxidoreductase domain"/>
    <property type="match status" value="1"/>
</dbReference>
<dbReference type="InterPro" id="IPR020471">
    <property type="entry name" value="AKR"/>
</dbReference>
<dbReference type="PANTHER" id="PTHR42686">
    <property type="entry name" value="GH17980P-RELATED"/>
    <property type="match status" value="1"/>
</dbReference>
<sequence length="340" mass="35934">MTPVPPRAGAALPTEPFGRSGLPVTALGFGAATLGGLFAPLSDEDAHAALQAAWDAGVRYFDTAPHYGVGLSEERLGRFLADKPRADYVLSTKVGRLLVPGTGAPEEFEGADGFYGTPHRLRVRDYSADGVRRSLHESLERLGLDRIDIAFIHDPDEHVEQALTEAYPALAALRDEGVLGSVGVGMNQVAVPTRFVRESDIDCLIVAGRYTLLDGEAARELLPLCAERGVDVVGAGVFNSGLLATPEESPTFDYAVAPGPLVARARAIAAVCARHGVPLPVAALAFVRAHPAVRTVLAGMRSPAEVWQNVSSVTTEVPQALWDDLRAADLLPEGAVLPRA</sequence>
<organism evidence="2 3">
    <name type="scientific">Streptomyces tremellae</name>
    <dbReference type="NCBI Taxonomy" id="1124239"/>
    <lineage>
        <taxon>Bacteria</taxon>
        <taxon>Bacillati</taxon>
        <taxon>Actinomycetota</taxon>
        <taxon>Actinomycetes</taxon>
        <taxon>Kitasatosporales</taxon>
        <taxon>Streptomycetaceae</taxon>
        <taxon>Streptomyces</taxon>
    </lineage>
</organism>
<evidence type="ECO:0000313" key="3">
    <source>
        <dbReference type="Proteomes" id="UP001499884"/>
    </source>
</evidence>
<dbReference type="EMBL" id="BAABEP010000031">
    <property type="protein sequence ID" value="GAA3740243.1"/>
    <property type="molecule type" value="Genomic_DNA"/>
</dbReference>
<dbReference type="SUPFAM" id="SSF51430">
    <property type="entry name" value="NAD(P)-linked oxidoreductase"/>
    <property type="match status" value="1"/>
</dbReference>
<accession>A0ABP7FJE8</accession>
<protein>
    <submittedName>
        <fullName evidence="2">Aldo/keto reductase</fullName>
    </submittedName>
</protein>
<evidence type="ECO:0000313" key="2">
    <source>
        <dbReference type="EMBL" id="GAA3740243.1"/>
    </source>
</evidence>
<name>A0ABP7FJE8_9ACTN</name>
<keyword evidence="3" id="KW-1185">Reference proteome</keyword>